<protein>
    <submittedName>
        <fullName evidence="2">Uncharacterized protein LOC122148631</fullName>
    </submittedName>
</protein>
<dbReference type="AlphaFoldDB" id="A0A9R0BDL6"/>
<dbReference type="OrthoDB" id="6122721at2759"/>
<dbReference type="Pfam" id="PF05380">
    <property type="entry name" value="Peptidase_A17"/>
    <property type="match status" value="1"/>
</dbReference>
<reference evidence="2" key="1">
    <citation type="submission" date="2025-08" db="UniProtKB">
        <authorList>
            <consortium name="RefSeq"/>
        </authorList>
    </citation>
    <scope>IDENTIFICATION</scope>
    <source>
        <tissue evidence="2">Muscle</tissue>
    </source>
</reference>
<sequence>MFYCFVVHENHRDYLRFLWYEDNNLSKKVRDYRMKVHVFGNSPSPAVAIYCMRCAAAEGEREHGADAKQFVIRHFYVDDGLASAPTPEEAIDILTRSQKMLADSNLKLHKIASNSHKVMEAFPADERAKDLKDLDLRSDDLPLQHSLGVLWNLETDSFTFKVSQEERPYTKRGVLATVNSLYDPLGFVAPITMQGKALLRELSAEQNDWDEPLPSEKKEEWSRWKESLKDLQCLQIPRCYVPFPQSSAQRKELCIFSDSSIIAIGAVAYIKCIDSLGQRYVGFIMGKSKLAPRPAHTAPRLELCAAVLAVELYELVRDEIDINMDAVKFYTDSKIVLGYIHNSTRRFYTYVANRVTHIRKSSHPEQGHYISTENNPSDHATRAIHASHLQYKNWFSGPSFLTQSNPEPAQIDIFTLVEPDVDVEIRPDVATLITTTTETQLKSNRFERFSHRMTLCRAIALLIRVARSFKTTSDQRSFKGWKCNTEASTVSEIFRAKVVIILTVQTEIFSEEFKCLETKHTLPKQSPLKKLNPIIDEDGLLRVEGRLAPANMTKEEKHPLIIPRTHYIATLLVRYYHEKVAHQGRHITEGAIRAAGLWIIGSKCLVSSVIFKCVICRKVRGTLQIQKMADLPADRLSPMPPFTNVGLDVFGPWTVMTRRTKGGSADNKRWAVLFTCMTTRAVHIELVESMSTFSFINALRRFFSVRGPAKLLRSDRGTNFIGACKELKIDHSDATLNSYLQEKNCTWQFNPPHSSHMGSWERLIGITRRILDAMLLQSEQTRLTHEVLSTLMAEVMAIIYARPLLSVSTDPDMPTFFTPAMILTQKTSALEAPSGKFDPAELHTKQWKQVQCLADTFRKRWRREYLATLQSRQKWTDDKPNIKLGDVVLLKEKQAHRNDWPLGRVIKTFLSSDNKVQKAEVKTVKEGTVKVFLRPISDMVVLLT</sequence>
<dbReference type="Pfam" id="PF18701">
    <property type="entry name" value="DUF5641"/>
    <property type="match status" value="1"/>
</dbReference>
<dbReference type="InterPro" id="IPR008042">
    <property type="entry name" value="Retrotrans_Pao"/>
</dbReference>
<evidence type="ECO:0000313" key="2">
    <source>
        <dbReference type="RefSeq" id="XP_042631734.1"/>
    </source>
</evidence>
<organism evidence="2">
    <name type="scientific">Cyprinus carpio</name>
    <name type="common">Common carp</name>
    <dbReference type="NCBI Taxonomy" id="7962"/>
    <lineage>
        <taxon>Eukaryota</taxon>
        <taxon>Metazoa</taxon>
        <taxon>Chordata</taxon>
        <taxon>Craniata</taxon>
        <taxon>Vertebrata</taxon>
        <taxon>Euteleostomi</taxon>
        <taxon>Actinopterygii</taxon>
        <taxon>Neopterygii</taxon>
        <taxon>Teleostei</taxon>
        <taxon>Ostariophysi</taxon>
        <taxon>Cypriniformes</taxon>
        <taxon>Cyprinidae</taxon>
        <taxon>Cyprininae</taxon>
        <taxon>Cyprinus</taxon>
    </lineage>
</organism>
<gene>
    <name evidence="2" type="primary">LOC122148631</name>
</gene>
<dbReference type="PANTHER" id="PTHR47331:SF6">
    <property type="entry name" value="DOUBLECORTIN DOMAIN-CONTAINING PROTEIN"/>
    <property type="match status" value="1"/>
</dbReference>
<proteinExistence type="predicted"/>
<dbReference type="InterPro" id="IPR001584">
    <property type="entry name" value="Integrase_cat-core"/>
</dbReference>
<accession>A0A9R0BDL6</accession>
<evidence type="ECO:0000259" key="1">
    <source>
        <dbReference type="PROSITE" id="PS50994"/>
    </source>
</evidence>
<dbReference type="PANTHER" id="PTHR47331">
    <property type="entry name" value="PHD-TYPE DOMAIN-CONTAINING PROTEIN"/>
    <property type="match status" value="1"/>
</dbReference>
<dbReference type="Proteomes" id="UP001155660">
    <property type="component" value="Chromosome A18"/>
</dbReference>
<name>A0A9R0BDL6_CYPCA</name>
<dbReference type="GO" id="GO:0015074">
    <property type="term" value="P:DNA integration"/>
    <property type="evidence" value="ECO:0007669"/>
    <property type="project" value="InterPro"/>
</dbReference>
<dbReference type="KEGG" id="ccar:122148631"/>
<dbReference type="RefSeq" id="XP_042631734.1">
    <property type="nucleotide sequence ID" value="XM_042775800.1"/>
</dbReference>
<feature type="domain" description="Integrase catalytic" evidence="1">
    <location>
        <begin position="636"/>
        <end position="827"/>
    </location>
</feature>
<dbReference type="GeneID" id="122148631"/>
<dbReference type="PROSITE" id="PS50994">
    <property type="entry name" value="INTEGRASE"/>
    <property type="match status" value="1"/>
</dbReference>
<dbReference type="InterPro" id="IPR040676">
    <property type="entry name" value="DUF5641"/>
</dbReference>